<name>A0A2U1D702_9LACO</name>
<dbReference type="RefSeq" id="WP_089939606.1">
    <property type="nucleotide sequence ID" value="NZ_CAKOEX010000007.1"/>
</dbReference>
<evidence type="ECO:0000256" key="6">
    <source>
        <dbReference type="RuleBase" id="RU004466"/>
    </source>
</evidence>
<dbReference type="EMBL" id="QEKT01000007">
    <property type="protein sequence ID" value="PVY83440.1"/>
    <property type="molecule type" value="Genomic_DNA"/>
</dbReference>
<comment type="cofactor">
    <cofactor evidence="1">
        <name>Mg(2+)</name>
        <dbReference type="ChEBI" id="CHEBI:18420"/>
    </cofactor>
</comment>
<proteinExistence type="inferred from homology"/>
<accession>A0A2U1D702</accession>
<gene>
    <name evidence="7" type="ORF">C7384_10743</name>
</gene>
<dbReference type="GO" id="GO:0046872">
    <property type="term" value="F:metal ion binding"/>
    <property type="evidence" value="ECO:0007669"/>
    <property type="project" value="UniProtKB-KW"/>
</dbReference>
<dbReference type="GO" id="GO:0004659">
    <property type="term" value="F:prenyltransferase activity"/>
    <property type="evidence" value="ECO:0007669"/>
    <property type="project" value="InterPro"/>
</dbReference>
<dbReference type="SUPFAM" id="SSF48576">
    <property type="entry name" value="Terpenoid synthases"/>
    <property type="match status" value="1"/>
</dbReference>
<comment type="similarity">
    <text evidence="2 6">Belongs to the FPP/GGPP synthase family.</text>
</comment>
<comment type="caution">
    <text evidence="7">The sequence shown here is derived from an EMBL/GenBank/DDBJ whole genome shotgun (WGS) entry which is preliminary data.</text>
</comment>
<dbReference type="OrthoDB" id="9805316at2"/>
<dbReference type="Gene3D" id="1.10.600.10">
    <property type="entry name" value="Farnesyl Diphosphate Synthase"/>
    <property type="match status" value="1"/>
</dbReference>
<dbReference type="PROSITE" id="PS00723">
    <property type="entry name" value="POLYPRENYL_SYNTHASE_1"/>
    <property type="match status" value="1"/>
</dbReference>
<protein>
    <submittedName>
        <fullName evidence="7">Heptaprenyl diphosphate synthase</fullName>
    </submittedName>
</protein>
<dbReference type="GO" id="GO:0008299">
    <property type="term" value="P:isoprenoid biosynthetic process"/>
    <property type="evidence" value="ECO:0007669"/>
    <property type="project" value="InterPro"/>
</dbReference>
<evidence type="ECO:0000256" key="4">
    <source>
        <dbReference type="ARBA" id="ARBA00022723"/>
    </source>
</evidence>
<evidence type="ECO:0000256" key="1">
    <source>
        <dbReference type="ARBA" id="ARBA00001946"/>
    </source>
</evidence>
<evidence type="ECO:0000313" key="7">
    <source>
        <dbReference type="EMBL" id="PVY83440.1"/>
    </source>
</evidence>
<dbReference type="InterPro" id="IPR033749">
    <property type="entry name" value="Polyprenyl_synt_CS"/>
</dbReference>
<organism evidence="7 8">
    <name type="scientific">Convivina intestini</name>
    <dbReference type="NCBI Taxonomy" id="1505726"/>
    <lineage>
        <taxon>Bacteria</taxon>
        <taxon>Bacillati</taxon>
        <taxon>Bacillota</taxon>
        <taxon>Bacilli</taxon>
        <taxon>Lactobacillales</taxon>
        <taxon>Lactobacillaceae</taxon>
        <taxon>Convivina</taxon>
    </lineage>
</organism>
<dbReference type="SFLD" id="SFLDS00005">
    <property type="entry name" value="Isoprenoid_Synthase_Type_I"/>
    <property type="match status" value="1"/>
</dbReference>
<dbReference type="PANTHER" id="PTHR12001">
    <property type="entry name" value="GERANYLGERANYL PYROPHOSPHATE SYNTHASE"/>
    <property type="match status" value="1"/>
</dbReference>
<dbReference type="CDD" id="cd00685">
    <property type="entry name" value="Trans_IPPS_HT"/>
    <property type="match status" value="1"/>
</dbReference>
<evidence type="ECO:0000256" key="5">
    <source>
        <dbReference type="ARBA" id="ARBA00022842"/>
    </source>
</evidence>
<reference evidence="7 8" key="1">
    <citation type="submission" date="2018-04" db="EMBL/GenBank/DDBJ databases">
        <title>Genomic Encyclopedia of Type Strains, Phase IV (KMG-IV): sequencing the most valuable type-strain genomes for metagenomic binning, comparative biology and taxonomic classification.</title>
        <authorList>
            <person name="Goeker M."/>
        </authorList>
    </citation>
    <scope>NUCLEOTIDE SEQUENCE [LARGE SCALE GENOMIC DNA]</scope>
    <source>
        <strain evidence="7 8">DSM 28795</strain>
    </source>
</reference>
<dbReference type="PROSITE" id="PS00444">
    <property type="entry name" value="POLYPRENYL_SYNTHASE_2"/>
    <property type="match status" value="1"/>
</dbReference>
<dbReference type="InterPro" id="IPR000092">
    <property type="entry name" value="Polyprenyl_synt"/>
</dbReference>
<dbReference type="AlphaFoldDB" id="A0A2U1D702"/>
<sequence length="339" mass="38656">MAMPNDFTLSSIWDDFPTLKTELNEVITVINDSWEINFSEIDQAIRSQLSAGKLLRPALTLFFTELSVEPDQNSHQQAIKMAASVELLHLATLIHDDIIDESKLRRGSASIQSAFGKDTAVYAGDYLLTGMFSLISQVNKPNLNTQVIHSIQRILFGELYQKQNRYNTANTFENYVQQMDGKTSALFQLAMFYGIHSGTRDASNTVNELVKEFGRKLGISFQLFDDYLDFSNNANSNMLGKPKNQDIRNGIYTAPVLFSLEDEQYRKPILDLLNLRDDISDPQLDELQELIMATSAMERLEDLLYKYQQDLNDLIERLPAPALQQNLQRLVNKLIERQS</sequence>
<keyword evidence="5" id="KW-0460">Magnesium</keyword>
<evidence type="ECO:0000256" key="2">
    <source>
        <dbReference type="ARBA" id="ARBA00006706"/>
    </source>
</evidence>
<keyword evidence="4" id="KW-0479">Metal-binding</keyword>
<dbReference type="PANTHER" id="PTHR12001:SF69">
    <property type="entry name" value="ALL TRANS-POLYPRENYL-DIPHOSPHATE SYNTHASE PDSS1"/>
    <property type="match status" value="1"/>
</dbReference>
<dbReference type="InterPro" id="IPR008949">
    <property type="entry name" value="Isoprenoid_synthase_dom_sf"/>
</dbReference>
<dbReference type="Pfam" id="PF00348">
    <property type="entry name" value="polyprenyl_synt"/>
    <property type="match status" value="1"/>
</dbReference>
<evidence type="ECO:0000313" key="8">
    <source>
        <dbReference type="Proteomes" id="UP000245433"/>
    </source>
</evidence>
<keyword evidence="8" id="KW-1185">Reference proteome</keyword>
<keyword evidence="3 6" id="KW-0808">Transferase</keyword>
<dbReference type="Proteomes" id="UP000245433">
    <property type="component" value="Unassembled WGS sequence"/>
</dbReference>
<evidence type="ECO:0000256" key="3">
    <source>
        <dbReference type="ARBA" id="ARBA00022679"/>
    </source>
</evidence>